<feature type="transmembrane region" description="Helical" evidence="8">
    <location>
        <begin position="40"/>
        <end position="58"/>
    </location>
</feature>
<feature type="transmembrane region" description="Helical" evidence="8">
    <location>
        <begin position="334"/>
        <end position="353"/>
    </location>
</feature>
<dbReference type="GO" id="GO:0042773">
    <property type="term" value="P:ATP synthesis coupled electron transport"/>
    <property type="evidence" value="ECO:0007669"/>
    <property type="project" value="InterPro"/>
</dbReference>
<feature type="transmembrane region" description="Helical" evidence="8">
    <location>
        <begin position="427"/>
        <end position="449"/>
    </location>
</feature>
<feature type="transmembrane region" description="Helical" evidence="8">
    <location>
        <begin position="482"/>
        <end position="499"/>
    </location>
</feature>
<organism evidence="10">
    <name type="scientific">Candidatus Fermentithermobacillus carboniphilus</name>
    <dbReference type="NCBI Taxonomy" id="3085328"/>
    <lineage>
        <taxon>Bacteria</taxon>
        <taxon>Bacillati</taxon>
        <taxon>Bacillota</taxon>
        <taxon>Candidatus Fermentithermobacillia</taxon>
        <taxon>Candidatus Fermentithermobacillales</taxon>
        <taxon>Candidatus Fermentithermobacillaceae</taxon>
        <taxon>Candidatus Fermentithermobacillus</taxon>
    </lineage>
</organism>
<dbReference type="EMBL" id="CP062796">
    <property type="protein sequence ID" value="QUL98809.1"/>
    <property type="molecule type" value="Genomic_DNA"/>
</dbReference>
<dbReference type="InterPro" id="IPR003918">
    <property type="entry name" value="NADH_UbQ_OxRdtase"/>
</dbReference>
<evidence type="ECO:0000256" key="4">
    <source>
        <dbReference type="ARBA" id="ARBA00022989"/>
    </source>
</evidence>
<feature type="transmembrane region" description="Helical" evidence="8">
    <location>
        <begin position="707"/>
        <end position="729"/>
    </location>
</feature>
<feature type="transmembrane region" description="Helical" evidence="8">
    <location>
        <begin position="163"/>
        <end position="187"/>
    </location>
</feature>
<keyword evidence="2" id="KW-1003">Cell membrane</keyword>
<dbReference type="PRINTS" id="PR01437">
    <property type="entry name" value="NUOXDRDTASE4"/>
</dbReference>
<feature type="transmembrane region" description="Helical" evidence="8">
    <location>
        <begin position="70"/>
        <end position="87"/>
    </location>
</feature>
<evidence type="ECO:0000313" key="10">
    <source>
        <dbReference type="EMBL" id="QUL98809.1"/>
    </source>
</evidence>
<dbReference type="KEGG" id="fcz:IMF26_01640"/>
<evidence type="ECO:0000256" key="5">
    <source>
        <dbReference type="ARBA" id="ARBA00023002"/>
    </source>
</evidence>
<keyword evidence="3 7" id="KW-0812">Transmembrane</keyword>
<gene>
    <name evidence="10" type="ORF">IMF26_01640</name>
</gene>
<dbReference type="PANTHER" id="PTHR42682">
    <property type="entry name" value="HYDROGENASE-4 COMPONENT F"/>
    <property type="match status" value="1"/>
</dbReference>
<feature type="transmembrane region" description="Helical" evidence="8">
    <location>
        <begin position="258"/>
        <end position="279"/>
    </location>
</feature>
<evidence type="ECO:0000256" key="8">
    <source>
        <dbReference type="SAM" id="Phobius"/>
    </source>
</evidence>
<dbReference type="AlphaFoldDB" id="A0AAT9LCK3"/>
<evidence type="ECO:0000259" key="9">
    <source>
        <dbReference type="Pfam" id="PF00361"/>
    </source>
</evidence>
<comment type="subcellular location">
    <subcellularLocation>
        <location evidence="1">Cell membrane</location>
        <topology evidence="1">Multi-pass membrane protein</topology>
    </subcellularLocation>
    <subcellularLocation>
        <location evidence="7">Membrane</location>
        <topology evidence="7">Multi-pass membrane protein</topology>
    </subcellularLocation>
</comment>
<feature type="transmembrane region" description="Helical" evidence="8">
    <location>
        <begin position="93"/>
        <end position="110"/>
    </location>
</feature>
<evidence type="ECO:0000256" key="6">
    <source>
        <dbReference type="ARBA" id="ARBA00023136"/>
    </source>
</evidence>
<feature type="transmembrane region" description="Helical" evidence="8">
    <location>
        <begin position="383"/>
        <end position="406"/>
    </location>
</feature>
<dbReference type="InterPro" id="IPR052175">
    <property type="entry name" value="ComplexI-like_HydComp"/>
</dbReference>
<proteinExistence type="predicted"/>
<dbReference type="InterPro" id="IPR001750">
    <property type="entry name" value="ND/Mrp_TM"/>
</dbReference>
<dbReference type="GO" id="GO:0016491">
    <property type="term" value="F:oxidoreductase activity"/>
    <property type="evidence" value="ECO:0007669"/>
    <property type="project" value="UniProtKB-KW"/>
</dbReference>
<name>A0AAT9LCK3_9FIRM</name>
<sequence>MLLLTAFLLLTHKHVAFEVKYLLGEGVRFRVDEVSLAFGFSASLVWFLSYLFSVPYMMRHADPHKDGKSDLFYTAFALSLIFTAGVFFSGDLFTAFLCFEFLTLSSFLLVRHEGTRESEDASSLYLFMSLTGGLLVLFGLLVLKAKTGSCAYEAVGLLSGNDLVGVTALLTLGFGMKAGLFGLHFWLPRAHPVAPSPASAVLSGAMIKVGIYGILRVYLALEGAEIQENVSFALAVAGLLNLWWGGTMALFSQNLKRILAFSSVSQIGYILLGISATGLEGHGKAMAISGTLLHVLNHGLFKSLLFLVSGHLLMTEGTVELWALKGSLGPKRNLWAFLGFIFGFAGITGIPGLNGFVSKTLIHDGLAIASNHYATFWGVVEKMFLLGSGLTALYFVRLLEVLCTGAGQRPVPHPAKSHDSAGKAESLIPLVYAGTGGLMLSIGFNPWGWLRILSFPSLRALHVSSEAVEEIAHFSFFSHETLSPALISFFGALFLYAFVRGRLRPVPQIEEDSLTARLSSLGRRISAFADTSFNKGAGLAYDALARAGNMVCHWGLHVELALQAGVNALPARAVAAPKIASQMDEETGSIWVFLFRAFQKAIGLMEMVEEEDETLVTSLAKESRILLELARVEETTLGRLYHAANMAVQEMVQDTAKIEAITNREYAEGGRVARALVEHAGQSALRMRPRVPELLLSVSSLRRVENLSITLIIATVILVLVTALALFFVR</sequence>
<feature type="transmembrane region" description="Helical" evidence="8">
    <location>
        <begin position="231"/>
        <end position="251"/>
    </location>
</feature>
<dbReference type="Pfam" id="PF00361">
    <property type="entry name" value="Proton_antipo_M"/>
    <property type="match status" value="1"/>
</dbReference>
<dbReference type="GO" id="GO:0008137">
    <property type="term" value="F:NADH dehydrogenase (ubiquinone) activity"/>
    <property type="evidence" value="ECO:0007669"/>
    <property type="project" value="InterPro"/>
</dbReference>
<reference evidence="10" key="1">
    <citation type="submission" date="2020-10" db="EMBL/GenBank/DDBJ databases">
        <authorList>
            <person name="Kadnikov V."/>
            <person name="Beletsky A.V."/>
            <person name="Mardanov A.V."/>
            <person name="Karnachuk O.V."/>
            <person name="Ravin N.V."/>
        </authorList>
    </citation>
    <scope>NUCLEOTIDE SEQUENCE</scope>
    <source>
        <strain evidence="10">Bu02</strain>
    </source>
</reference>
<keyword evidence="6 8" id="KW-0472">Membrane</keyword>
<protein>
    <submittedName>
        <fullName evidence="10">NADH dehydrogenase</fullName>
    </submittedName>
</protein>
<keyword evidence="4 8" id="KW-1133">Transmembrane helix</keyword>
<evidence type="ECO:0000256" key="7">
    <source>
        <dbReference type="RuleBase" id="RU000320"/>
    </source>
</evidence>
<evidence type="ECO:0000256" key="3">
    <source>
        <dbReference type="ARBA" id="ARBA00022692"/>
    </source>
</evidence>
<feature type="transmembrane region" description="Helical" evidence="8">
    <location>
        <begin position="122"/>
        <end position="143"/>
    </location>
</feature>
<dbReference type="PANTHER" id="PTHR42682:SF4">
    <property type="entry name" value="NADH-UBIQUINONE_PLASTOQUINONE"/>
    <property type="match status" value="1"/>
</dbReference>
<evidence type="ECO:0000256" key="1">
    <source>
        <dbReference type="ARBA" id="ARBA00004651"/>
    </source>
</evidence>
<feature type="transmembrane region" description="Helical" evidence="8">
    <location>
        <begin position="299"/>
        <end position="322"/>
    </location>
</feature>
<keyword evidence="5" id="KW-0560">Oxidoreductase</keyword>
<accession>A0AAT9LCK3</accession>
<feature type="transmembrane region" description="Helical" evidence="8">
    <location>
        <begin position="199"/>
        <end position="219"/>
    </location>
</feature>
<feature type="domain" description="NADH:quinone oxidoreductase/Mrp antiporter transmembrane" evidence="9">
    <location>
        <begin position="89"/>
        <end position="380"/>
    </location>
</feature>
<evidence type="ECO:0000256" key="2">
    <source>
        <dbReference type="ARBA" id="ARBA00022475"/>
    </source>
</evidence>
<dbReference type="GO" id="GO:0005886">
    <property type="term" value="C:plasma membrane"/>
    <property type="evidence" value="ECO:0007669"/>
    <property type="project" value="UniProtKB-SubCell"/>
</dbReference>
<reference evidence="10" key="2">
    <citation type="journal article" date="2023" name="Biology">
        <title>Prokaryotic Life Associated with Coal-Fire Gas Vents Revealed by Metagenomics.</title>
        <authorList>
            <person name="Kadnikov V.V."/>
            <person name="Mardanov A.V."/>
            <person name="Beletsky A.V."/>
            <person name="Karnachuk O.V."/>
            <person name="Ravin N.V."/>
        </authorList>
    </citation>
    <scope>NUCLEOTIDE SEQUENCE</scope>
    <source>
        <strain evidence="10">Bu02</strain>
    </source>
</reference>